<dbReference type="InterPro" id="IPR016066">
    <property type="entry name" value="A-D-PHexomutase_CS"/>
</dbReference>
<dbReference type="EMBL" id="AP019368">
    <property type="protein sequence ID" value="BBH53826.1"/>
    <property type="molecule type" value="Genomic_DNA"/>
</dbReference>
<name>A0A4P2VKN2_FLUSA</name>
<feature type="domain" description="Alpha-D-phosphohexomutase alpha/beta/alpha" evidence="9">
    <location>
        <begin position="352"/>
        <end position="476"/>
    </location>
</feature>
<dbReference type="GO" id="GO:0008973">
    <property type="term" value="F:phosphopentomutase activity"/>
    <property type="evidence" value="ECO:0007669"/>
    <property type="project" value="TreeGrafter"/>
</dbReference>
<evidence type="ECO:0000256" key="3">
    <source>
        <dbReference type="ARBA" id="ARBA00022553"/>
    </source>
</evidence>
<evidence type="ECO:0000259" key="9">
    <source>
        <dbReference type="Pfam" id="PF02880"/>
    </source>
</evidence>
<keyword evidence="6" id="KW-0413">Isomerase</keyword>
<protein>
    <submittedName>
        <fullName evidence="10">Phospho-sugar mutase</fullName>
    </submittedName>
</protein>
<evidence type="ECO:0000256" key="5">
    <source>
        <dbReference type="ARBA" id="ARBA00022842"/>
    </source>
</evidence>
<evidence type="ECO:0000313" key="10">
    <source>
        <dbReference type="EMBL" id="BBH53826.1"/>
    </source>
</evidence>
<dbReference type="OrthoDB" id="9806956at2"/>
<dbReference type="RefSeq" id="WP_130610465.1">
    <property type="nucleotide sequence ID" value="NZ_AP019368.1"/>
</dbReference>
<dbReference type="InterPro" id="IPR005846">
    <property type="entry name" value="A-D-PHexomutase_a/b/a-III"/>
</dbReference>
<dbReference type="Pfam" id="PF02880">
    <property type="entry name" value="PGM_PMM_III"/>
    <property type="match status" value="1"/>
</dbReference>
<dbReference type="Proteomes" id="UP000291236">
    <property type="component" value="Chromosome"/>
</dbReference>
<dbReference type="InterPro" id="IPR036900">
    <property type="entry name" value="A-D-PHexomutase_C_sf"/>
</dbReference>
<dbReference type="SUPFAM" id="SSF55957">
    <property type="entry name" value="Phosphoglucomutase, C-terminal domain"/>
    <property type="match status" value="1"/>
</dbReference>
<sequence>MVQTHIQDLDTPLFSQLNDCKSRIQAWLTDDVISQIDKNEVIQLIASQNIKELREKFYRDLEFGTGGMRGVMGTGTNRVNCYVIRKAIQGLANYILKNCANELRRGVAIAYDSRNNSHYFAKETACVLAANNIPVFIYPTLETTPALSYAIRSLKCLSGVCVTASHNPPEYNGIKIYWEDGSQIIQPQDTGILKEVYTISSFSEVKYIPYTEAENKKLINYIKDEILNNYFAEIKKLCLAPNVTKNLKIIYTPLHGTGKIPVLRALNSWGFKNVFVIPEQAEPNGNFPTVKKPNPEEKEALSLALQYGAERKADCIFATDPDSDRLAVAIYDPKMAKGLLSHQACGDFVLLNGNQLGALLIDSILKLMKSSGKLENTHKIVKTIVTSDLLERICSSYDIEIFNTLTGFKWIAGLVRNWELAGKNYKYLFGTEESFGFMPANNVRDKDAVAAICQASEIISLFKDEGKTACAALFELFKKHGAWQEELINIDLIGEEGAQRIARMMTAMRRHPKSSFAGISVDQVIDFTEKKTQEQYSIPHSNVLQFLLVDGSKISMRPSGTEPKLKFYISVCTQNPDIEAAYKVTLEKIEQISNDIHSFITQIN</sequence>
<dbReference type="Gene3D" id="3.40.120.10">
    <property type="entry name" value="Alpha-D-Glucose-1,6-Bisphosphate, subunit A, domain 3"/>
    <property type="match status" value="3"/>
</dbReference>
<keyword evidence="5" id="KW-0460">Magnesium</keyword>
<dbReference type="GO" id="GO:0005975">
    <property type="term" value="P:carbohydrate metabolic process"/>
    <property type="evidence" value="ECO:0007669"/>
    <property type="project" value="InterPro"/>
</dbReference>
<dbReference type="InterPro" id="IPR005845">
    <property type="entry name" value="A-D-PHexomutase_a/b/a-II"/>
</dbReference>
<organism evidence="10 11">
    <name type="scientific">Fluviispira sanaruensis</name>
    <dbReference type="NCBI Taxonomy" id="2493639"/>
    <lineage>
        <taxon>Bacteria</taxon>
        <taxon>Pseudomonadati</taxon>
        <taxon>Bdellovibrionota</taxon>
        <taxon>Oligoflexia</taxon>
        <taxon>Silvanigrellales</taxon>
        <taxon>Silvanigrellaceae</taxon>
        <taxon>Fluviispira</taxon>
    </lineage>
</organism>
<dbReference type="InterPro" id="IPR005844">
    <property type="entry name" value="A-D-PHexomutase_a/b/a-I"/>
</dbReference>
<dbReference type="AlphaFoldDB" id="A0A4P2VKN2"/>
<comment type="similarity">
    <text evidence="2">Belongs to the phosphohexose mutase family.</text>
</comment>
<dbReference type="GO" id="GO:0000287">
    <property type="term" value="F:magnesium ion binding"/>
    <property type="evidence" value="ECO:0007669"/>
    <property type="project" value="InterPro"/>
</dbReference>
<evidence type="ECO:0000256" key="1">
    <source>
        <dbReference type="ARBA" id="ARBA00001946"/>
    </source>
</evidence>
<evidence type="ECO:0000259" key="7">
    <source>
        <dbReference type="Pfam" id="PF02878"/>
    </source>
</evidence>
<evidence type="ECO:0000256" key="2">
    <source>
        <dbReference type="ARBA" id="ARBA00010231"/>
    </source>
</evidence>
<dbReference type="PANTHER" id="PTHR45745">
    <property type="entry name" value="PHOSPHOMANNOMUTASE 45A"/>
    <property type="match status" value="1"/>
</dbReference>
<accession>A0A4P2VKN2</accession>
<evidence type="ECO:0000313" key="11">
    <source>
        <dbReference type="Proteomes" id="UP000291236"/>
    </source>
</evidence>
<keyword evidence="3" id="KW-0597">Phosphoprotein</keyword>
<evidence type="ECO:0000256" key="4">
    <source>
        <dbReference type="ARBA" id="ARBA00022723"/>
    </source>
</evidence>
<evidence type="ECO:0000256" key="6">
    <source>
        <dbReference type="ARBA" id="ARBA00023235"/>
    </source>
</evidence>
<dbReference type="Pfam" id="PF02878">
    <property type="entry name" value="PGM_PMM_I"/>
    <property type="match status" value="1"/>
</dbReference>
<keyword evidence="4" id="KW-0479">Metal-binding</keyword>
<reference evidence="10 11" key="1">
    <citation type="submission" date="2018-12" db="EMBL/GenBank/DDBJ databases">
        <title>Rubrispira sanarue gen. nov., sp., nov., a member of the order Silvanigrellales, isolated from a brackish lake in Hamamatsu Japan.</title>
        <authorList>
            <person name="Maejima Y."/>
            <person name="Iino T."/>
            <person name="Muraguchi Y."/>
            <person name="Fukuda K."/>
            <person name="Nojiri H."/>
            <person name="Ohkuma M."/>
            <person name="Moriuchi R."/>
            <person name="Dohra H."/>
            <person name="Kimbara K."/>
            <person name="Shintani M."/>
        </authorList>
    </citation>
    <scope>NUCLEOTIDE SEQUENCE [LARGE SCALE GENOMIC DNA]</scope>
    <source>
        <strain evidence="10 11">RF1110005</strain>
    </source>
</reference>
<feature type="domain" description="Alpha-D-phosphohexomutase alpha/beta/alpha" evidence="8">
    <location>
        <begin position="230"/>
        <end position="329"/>
    </location>
</feature>
<comment type="cofactor">
    <cofactor evidence="1">
        <name>Mg(2+)</name>
        <dbReference type="ChEBI" id="CHEBI:18420"/>
    </cofactor>
</comment>
<dbReference type="PANTHER" id="PTHR45745:SF1">
    <property type="entry name" value="PHOSPHOGLUCOMUTASE 2B-RELATED"/>
    <property type="match status" value="1"/>
</dbReference>
<evidence type="ECO:0000259" key="8">
    <source>
        <dbReference type="Pfam" id="PF02879"/>
    </source>
</evidence>
<feature type="domain" description="Alpha-D-phosphohexomutase alpha/beta/alpha" evidence="7">
    <location>
        <begin position="62"/>
        <end position="199"/>
    </location>
</feature>
<proteinExistence type="inferred from homology"/>
<gene>
    <name evidence="10" type="ORF">JCM31447_22780</name>
</gene>
<dbReference type="CDD" id="cd05799">
    <property type="entry name" value="PGM2"/>
    <property type="match status" value="1"/>
</dbReference>
<keyword evidence="11" id="KW-1185">Reference proteome</keyword>
<dbReference type="GO" id="GO:0006166">
    <property type="term" value="P:purine ribonucleoside salvage"/>
    <property type="evidence" value="ECO:0007669"/>
    <property type="project" value="TreeGrafter"/>
</dbReference>
<dbReference type="Pfam" id="PF02879">
    <property type="entry name" value="PGM_PMM_II"/>
    <property type="match status" value="1"/>
</dbReference>
<dbReference type="InterPro" id="IPR016055">
    <property type="entry name" value="A-D-PHexomutase_a/b/a-I/II/III"/>
</dbReference>
<dbReference type="SUPFAM" id="SSF53738">
    <property type="entry name" value="Phosphoglucomutase, first 3 domains"/>
    <property type="match status" value="3"/>
</dbReference>
<dbReference type="Gene3D" id="3.30.310.50">
    <property type="entry name" value="Alpha-D-phosphohexomutase, C-terminal domain"/>
    <property type="match status" value="1"/>
</dbReference>
<dbReference type="PROSITE" id="PS00710">
    <property type="entry name" value="PGM_PMM"/>
    <property type="match status" value="1"/>
</dbReference>
<dbReference type="KEGG" id="sbf:JCM31447_22780"/>